<proteinExistence type="predicted"/>
<dbReference type="AlphaFoldDB" id="A0A1H0VAD8"/>
<keyword evidence="1" id="KW-0175">Coiled coil</keyword>
<feature type="coiled-coil region" evidence="1">
    <location>
        <begin position="57"/>
        <end position="91"/>
    </location>
</feature>
<dbReference type="EMBL" id="FNJB01000013">
    <property type="protein sequence ID" value="SDP75410.1"/>
    <property type="molecule type" value="Genomic_DNA"/>
</dbReference>
<gene>
    <name evidence="2" type="ORF">SAMN05192558_113136</name>
</gene>
<organism evidence="2 3">
    <name type="scientific">Actinokineospora alba</name>
    <dbReference type="NCBI Taxonomy" id="504798"/>
    <lineage>
        <taxon>Bacteria</taxon>
        <taxon>Bacillati</taxon>
        <taxon>Actinomycetota</taxon>
        <taxon>Actinomycetes</taxon>
        <taxon>Pseudonocardiales</taxon>
        <taxon>Pseudonocardiaceae</taxon>
        <taxon>Actinokineospora</taxon>
    </lineage>
</organism>
<dbReference type="STRING" id="504798.SAMN05421871_101890"/>
<sequence length="97" mass="10952">MLGTTVSADLLAAMYESERDAHRVTVNWAAGVSLDNSHLRFELNRVRRQRAALWTLLREQTRTVLALRTEVDDLAAECTTHEDAIAELRHEIDGGNH</sequence>
<accession>A0A1H0VAD8</accession>
<keyword evidence="3" id="KW-1185">Reference proteome</keyword>
<evidence type="ECO:0000256" key="1">
    <source>
        <dbReference type="SAM" id="Coils"/>
    </source>
</evidence>
<evidence type="ECO:0000313" key="2">
    <source>
        <dbReference type="EMBL" id="SDP75410.1"/>
    </source>
</evidence>
<evidence type="ECO:0000313" key="3">
    <source>
        <dbReference type="Proteomes" id="UP000199651"/>
    </source>
</evidence>
<protein>
    <submittedName>
        <fullName evidence="2">Uncharacterized protein</fullName>
    </submittedName>
</protein>
<reference evidence="3" key="1">
    <citation type="submission" date="2016-10" db="EMBL/GenBank/DDBJ databases">
        <authorList>
            <person name="Varghese N."/>
            <person name="Submissions S."/>
        </authorList>
    </citation>
    <scope>NUCLEOTIDE SEQUENCE [LARGE SCALE GENOMIC DNA]</scope>
    <source>
        <strain evidence="3">IBRC-M 10655</strain>
    </source>
</reference>
<name>A0A1H0VAD8_9PSEU</name>
<dbReference type="Proteomes" id="UP000199651">
    <property type="component" value="Unassembled WGS sequence"/>
</dbReference>